<gene>
    <name evidence="2" type="ORF">KYK27_10260</name>
</gene>
<accession>A0ABS6XBR1</accession>
<keyword evidence="1" id="KW-0732">Signal</keyword>
<evidence type="ECO:0000313" key="2">
    <source>
        <dbReference type="EMBL" id="MBW3365429.1"/>
    </source>
</evidence>
<dbReference type="Proteomes" id="UP000774935">
    <property type="component" value="Unassembled WGS sequence"/>
</dbReference>
<comment type="caution">
    <text evidence="2">The sequence shown here is derived from an EMBL/GenBank/DDBJ whole genome shotgun (WGS) entry which is preliminary data.</text>
</comment>
<keyword evidence="3" id="KW-1185">Reference proteome</keyword>
<name>A0ABS6XBR1_9BACT</name>
<evidence type="ECO:0000256" key="1">
    <source>
        <dbReference type="SAM" id="SignalP"/>
    </source>
</evidence>
<feature type="signal peptide" evidence="1">
    <location>
        <begin position="1"/>
        <end position="21"/>
    </location>
</feature>
<sequence>MKKLFLVLIPVFLILHADVHAQGQLEESCEQKLISYLNWKETPNTKWSLILNGPTGTKLNYIGARHSDDAADPQFKVIREAWQAQKPTLAFFEGPDRGTADSETETIKQFGESGYVRYLAKEAGIKTQSLEPSPQDEVRYLLSLKKFTPEQIKLFFILREASRLRDRKGLNEEELKATIAQLLVKANKLLPDLATVIPDTNALQTAYEKYWTTPANWWQAPAGWFDPLKNGAETGGKFTNDINRHNSEFRNLHMYRIITEAVSRGEKVFAVVGRNHVPMQAAAISCALR</sequence>
<dbReference type="EMBL" id="JAHWXQ010000002">
    <property type="protein sequence ID" value="MBW3365429.1"/>
    <property type="molecule type" value="Genomic_DNA"/>
</dbReference>
<feature type="chain" id="PRO_5047369718" description="Haem-binding uptake Tiki superfamily ChaN domain-containing protein" evidence="1">
    <location>
        <begin position="22"/>
        <end position="289"/>
    </location>
</feature>
<reference evidence="2 3" key="1">
    <citation type="submission" date="2021-07" db="EMBL/GenBank/DDBJ databases">
        <authorList>
            <person name="Kim M.K."/>
        </authorList>
    </citation>
    <scope>NUCLEOTIDE SEQUENCE [LARGE SCALE GENOMIC DNA]</scope>
    <source>
        <strain evidence="2 3">HLY7-15</strain>
    </source>
</reference>
<protein>
    <recommendedName>
        <fullName evidence="4">Haem-binding uptake Tiki superfamily ChaN domain-containing protein</fullName>
    </recommendedName>
</protein>
<evidence type="ECO:0000313" key="3">
    <source>
        <dbReference type="Proteomes" id="UP000774935"/>
    </source>
</evidence>
<organism evidence="2 3">
    <name type="scientific">Pontibacter populi</name>
    <dbReference type="NCBI Taxonomy" id="890055"/>
    <lineage>
        <taxon>Bacteria</taxon>
        <taxon>Pseudomonadati</taxon>
        <taxon>Bacteroidota</taxon>
        <taxon>Cytophagia</taxon>
        <taxon>Cytophagales</taxon>
        <taxon>Hymenobacteraceae</taxon>
        <taxon>Pontibacter</taxon>
    </lineage>
</organism>
<dbReference type="RefSeq" id="WP_199109916.1">
    <property type="nucleotide sequence ID" value="NZ_JAHWXQ010000002.1"/>
</dbReference>
<proteinExistence type="predicted"/>
<evidence type="ECO:0008006" key="4">
    <source>
        <dbReference type="Google" id="ProtNLM"/>
    </source>
</evidence>